<feature type="transmembrane region" description="Helical" evidence="7">
    <location>
        <begin position="197"/>
        <end position="218"/>
    </location>
</feature>
<keyword evidence="10" id="KW-1185">Reference proteome</keyword>
<dbReference type="InterPro" id="IPR036259">
    <property type="entry name" value="MFS_trans_sf"/>
</dbReference>
<feature type="transmembrane region" description="Helical" evidence="7">
    <location>
        <begin position="276"/>
        <end position="295"/>
    </location>
</feature>
<name>A0ABU2BA14_9CORY</name>
<evidence type="ECO:0000256" key="1">
    <source>
        <dbReference type="ARBA" id="ARBA00004651"/>
    </source>
</evidence>
<accession>A0ABU2BA14</accession>
<keyword evidence="2" id="KW-1003">Cell membrane</keyword>
<dbReference type="InterPro" id="IPR011701">
    <property type="entry name" value="MFS"/>
</dbReference>
<dbReference type="Gene3D" id="1.20.1250.20">
    <property type="entry name" value="MFS general substrate transporter like domains"/>
    <property type="match status" value="2"/>
</dbReference>
<reference evidence="9 10" key="1">
    <citation type="submission" date="2023-07" db="EMBL/GenBank/DDBJ databases">
        <title>Sequencing the genomes of 1000 actinobacteria strains.</title>
        <authorList>
            <person name="Klenk H.-P."/>
        </authorList>
    </citation>
    <scope>NUCLEOTIDE SEQUENCE [LARGE SCALE GENOMIC DNA]</scope>
    <source>
        <strain evidence="9 10">DSM 44508</strain>
    </source>
</reference>
<organism evidence="9 10">
    <name type="scientific">Corynebacterium felinum</name>
    <dbReference type="NCBI Taxonomy" id="131318"/>
    <lineage>
        <taxon>Bacteria</taxon>
        <taxon>Bacillati</taxon>
        <taxon>Actinomycetota</taxon>
        <taxon>Actinomycetes</taxon>
        <taxon>Mycobacteriales</taxon>
        <taxon>Corynebacteriaceae</taxon>
        <taxon>Corynebacterium</taxon>
    </lineage>
</organism>
<dbReference type="EMBL" id="JAVDYF010000001">
    <property type="protein sequence ID" value="MDR7354824.1"/>
    <property type="molecule type" value="Genomic_DNA"/>
</dbReference>
<gene>
    <name evidence="9" type="ORF">J2S37_001362</name>
</gene>
<feature type="transmembrane region" description="Helical" evidence="7">
    <location>
        <begin position="239"/>
        <end position="264"/>
    </location>
</feature>
<comment type="caution">
    <text evidence="9">The sequence shown here is derived from an EMBL/GenBank/DDBJ whole genome shotgun (WGS) entry which is preliminary data.</text>
</comment>
<evidence type="ECO:0000256" key="2">
    <source>
        <dbReference type="ARBA" id="ARBA00022475"/>
    </source>
</evidence>
<feature type="domain" description="Major facilitator superfamily (MFS) profile" evidence="8">
    <location>
        <begin position="44"/>
        <end position="418"/>
    </location>
</feature>
<keyword evidence="4 7" id="KW-1133">Transmembrane helix</keyword>
<feature type="compositionally biased region" description="Polar residues" evidence="6">
    <location>
        <begin position="1"/>
        <end position="10"/>
    </location>
</feature>
<evidence type="ECO:0000256" key="7">
    <source>
        <dbReference type="SAM" id="Phobius"/>
    </source>
</evidence>
<dbReference type="Proteomes" id="UP001183619">
    <property type="component" value="Unassembled WGS sequence"/>
</dbReference>
<dbReference type="Pfam" id="PF07690">
    <property type="entry name" value="MFS_1"/>
    <property type="match status" value="1"/>
</dbReference>
<feature type="transmembrane region" description="Helical" evidence="7">
    <location>
        <begin position="397"/>
        <end position="414"/>
    </location>
</feature>
<dbReference type="PANTHER" id="PTHR43124:SF3">
    <property type="entry name" value="CHLORAMPHENICOL EFFLUX PUMP RV0191"/>
    <property type="match status" value="1"/>
</dbReference>
<dbReference type="SUPFAM" id="SSF103473">
    <property type="entry name" value="MFS general substrate transporter"/>
    <property type="match status" value="1"/>
</dbReference>
<feature type="transmembrane region" description="Helical" evidence="7">
    <location>
        <begin position="302"/>
        <end position="323"/>
    </location>
</feature>
<sequence length="435" mass="45036">MSTSLSSTPATEVLDESSRGTSARFSRRPIPLQTEISPQGRLIVMIAIGLGGFAIGVGEFVAMGLLKDIAHAYSIAENTAGHIISAYALGVVLGAPIITALTGMIPRRRLLLILVGAFVAGNALTVVAPSFGTLVFARFITGVPHGAFFSVSALVVTSMAEHNKRGRALAFVGMGFPLSSLLGVPAAQALGHQWGWSYAYVLVTAFSLSTLVALWFLLPHMVLMSPTSPLAELGSLKRAQVWFSLAIGAVGFGGMFAVYTYISWTMTQRAGVAEEWMWLVLSIYGVGMIVGNWIGGRLSDWSVDYGVLVSLGAIVASLLLFSVASASTIPAIVCFAIIGASASALIPCLQLRLMDVAGKAKTLAGALNHAALNIANAAGAFMGGAVIAAGYGYNAPAIAGAGLGVAAIVIWLIARAYRRPHPCTTTLTPAPSSAG</sequence>
<feature type="region of interest" description="Disordered" evidence="6">
    <location>
        <begin position="1"/>
        <end position="24"/>
    </location>
</feature>
<evidence type="ECO:0000256" key="3">
    <source>
        <dbReference type="ARBA" id="ARBA00022692"/>
    </source>
</evidence>
<dbReference type="CDD" id="cd17324">
    <property type="entry name" value="MFS_NepI_like"/>
    <property type="match status" value="1"/>
</dbReference>
<evidence type="ECO:0000256" key="4">
    <source>
        <dbReference type="ARBA" id="ARBA00022989"/>
    </source>
</evidence>
<dbReference type="InterPro" id="IPR020846">
    <property type="entry name" value="MFS_dom"/>
</dbReference>
<protein>
    <submittedName>
        <fullName evidence="9">DHA1 family inner membrane transport protein</fullName>
    </submittedName>
</protein>
<evidence type="ECO:0000256" key="6">
    <source>
        <dbReference type="SAM" id="MobiDB-lite"/>
    </source>
</evidence>
<feature type="transmembrane region" description="Helical" evidence="7">
    <location>
        <begin position="135"/>
        <end position="156"/>
    </location>
</feature>
<feature type="transmembrane region" description="Helical" evidence="7">
    <location>
        <begin position="42"/>
        <end position="63"/>
    </location>
</feature>
<dbReference type="InterPro" id="IPR050189">
    <property type="entry name" value="MFS_Efflux_Transporters"/>
</dbReference>
<proteinExistence type="predicted"/>
<evidence type="ECO:0000259" key="8">
    <source>
        <dbReference type="PROSITE" id="PS50850"/>
    </source>
</evidence>
<feature type="transmembrane region" description="Helical" evidence="7">
    <location>
        <begin position="329"/>
        <end position="349"/>
    </location>
</feature>
<evidence type="ECO:0000256" key="5">
    <source>
        <dbReference type="ARBA" id="ARBA00023136"/>
    </source>
</evidence>
<feature type="transmembrane region" description="Helical" evidence="7">
    <location>
        <begin position="168"/>
        <end position="191"/>
    </location>
</feature>
<feature type="transmembrane region" description="Helical" evidence="7">
    <location>
        <begin position="370"/>
        <end position="391"/>
    </location>
</feature>
<feature type="transmembrane region" description="Helical" evidence="7">
    <location>
        <begin position="83"/>
        <end position="103"/>
    </location>
</feature>
<keyword evidence="5 7" id="KW-0472">Membrane</keyword>
<feature type="transmembrane region" description="Helical" evidence="7">
    <location>
        <begin position="110"/>
        <end position="129"/>
    </location>
</feature>
<evidence type="ECO:0000313" key="9">
    <source>
        <dbReference type="EMBL" id="MDR7354824.1"/>
    </source>
</evidence>
<dbReference type="PROSITE" id="PS50850">
    <property type="entry name" value="MFS"/>
    <property type="match status" value="1"/>
</dbReference>
<keyword evidence="3 7" id="KW-0812">Transmembrane</keyword>
<comment type="subcellular location">
    <subcellularLocation>
        <location evidence="1">Cell membrane</location>
        <topology evidence="1">Multi-pass membrane protein</topology>
    </subcellularLocation>
</comment>
<evidence type="ECO:0000313" key="10">
    <source>
        <dbReference type="Proteomes" id="UP001183619"/>
    </source>
</evidence>
<dbReference type="PANTHER" id="PTHR43124">
    <property type="entry name" value="PURINE EFFLUX PUMP PBUE"/>
    <property type="match status" value="1"/>
</dbReference>